<dbReference type="EMBL" id="AOIA01000020">
    <property type="protein sequence ID" value="ELY65982.1"/>
    <property type="molecule type" value="Genomic_DNA"/>
</dbReference>
<protein>
    <submittedName>
        <fullName evidence="2">Uncharacterized protein</fullName>
    </submittedName>
</protein>
<name>L9XWV2_9EURY</name>
<dbReference type="PATRIC" id="fig|1227498.3.peg.445"/>
<comment type="caution">
    <text evidence="2">The sequence shown here is derived from an EMBL/GenBank/DDBJ whole genome shotgun (WGS) entry which is preliminary data.</text>
</comment>
<evidence type="ECO:0000256" key="1">
    <source>
        <dbReference type="SAM" id="MobiDB-lite"/>
    </source>
</evidence>
<dbReference type="InterPro" id="IPR043899">
    <property type="entry name" value="DUF5789"/>
</dbReference>
<accession>L9XWV2</accession>
<sequence>MADDKRGRDKQAHDAERRQREREIAAELERGDEIEPPVEAEKLANFEGELEELTFPATGNEVVAGIGDHEIESVEGSYSIEELVPETDEETFDSPAAVRVQVQRPTVAAAMKQVVEASKTLRNADFSWTQRKAYEKTFQELKAIDADDDDEGIQAISDWIVERIRDKETLPTSRAVRREAAKFCRANGYQIRNDEWLGV</sequence>
<organism evidence="2 3">
    <name type="scientific">Natronococcus jeotgali DSM 18795</name>
    <dbReference type="NCBI Taxonomy" id="1227498"/>
    <lineage>
        <taxon>Archaea</taxon>
        <taxon>Methanobacteriati</taxon>
        <taxon>Methanobacteriota</taxon>
        <taxon>Stenosarchaea group</taxon>
        <taxon>Halobacteria</taxon>
        <taxon>Halobacteriales</taxon>
        <taxon>Natrialbaceae</taxon>
        <taxon>Natronococcus</taxon>
    </lineage>
</organism>
<reference evidence="2 3" key="1">
    <citation type="journal article" date="2014" name="PLoS Genet.">
        <title>Phylogenetically driven sequencing of extremely halophilic archaea reveals strategies for static and dynamic osmo-response.</title>
        <authorList>
            <person name="Becker E.A."/>
            <person name="Seitzer P.M."/>
            <person name="Tritt A."/>
            <person name="Larsen D."/>
            <person name="Krusor M."/>
            <person name="Yao A.I."/>
            <person name="Wu D."/>
            <person name="Madern D."/>
            <person name="Eisen J.A."/>
            <person name="Darling A.E."/>
            <person name="Facciotti M.T."/>
        </authorList>
    </citation>
    <scope>NUCLEOTIDE SEQUENCE [LARGE SCALE GENOMIC DNA]</scope>
    <source>
        <strain evidence="2 3">DSM 18795</strain>
    </source>
</reference>
<dbReference type="OrthoDB" id="197849at2157"/>
<feature type="region of interest" description="Disordered" evidence="1">
    <location>
        <begin position="1"/>
        <end position="32"/>
    </location>
</feature>
<dbReference type="Pfam" id="PF19102">
    <property type="entry name" value="DUF5789"/>
    <property type="match status" value="1"/>
</dbReference>
<gene>
    <name evidence="2" type="ORF">C492_02222</name>
</gene>
<dbReference type="RefSeq" id="WP_008420079.1">
    <property type="nucleotide sequence ID" value="NZ_AOIA01000020.1"/>
</dbReference>
<evidence type="ECO:0000313" key="3">
    <source>
        <dbReference type="Proteomes" id="UP000011531"/>
    </source>
</evidence>
<keyword evidence="3" id="KW-1185">Reference proteome</keyword>
<evidence type="ECO:0000313" key="2">
    <source>
        <dbReference type="EMBL" id="ELY65982.1"/>
    </source>
</evidence>
<proteinExistence type="predicted"/>
<dbReference type="AlphaFoldDB" id="L9XWV2"/>
<dbReference type="Proteomes" id="UP000011531">
    <property type="component" value="Unassembled WGS sequence"/>
</dbReference>